<name>A0A7R9XWS6_MICPS</name>
<evidence type="ECO:0000313" key="6">
    <source>
        <dbReference type="EMBL" id="CAD8231042.1"/>
    </source>
</evidence>
<dbReference type="EMBL" id="HBDY01003418">
    <property type="protein sequence ID" value="CAD8231042.1"/>
    <property type="molecule type" value="Transcribed_RNA"/>
</dbReference>
<dbReference type="SUPFAM" id="SSF144232">
    <property type="entry name" value="HIT/MYND zinc finger-like"/>
    <property type="match status" value="1"/>
</dbReference>
<keyword evidence="1" id="KW-0479">Metal-binding</keyword>
<evidence type="ECO:0000259" key="5">
    <source>
        <dbReference type="PROSITE" id="PS50865"/>
    </source>
</evidence>
<evidence type="ECO:0000256" key="1">
    <source>
        <dbReference type="ARBA" id="ARBA00022723"/>
    </source>
</evidence>
<evidence type="ECO:0000256" key="3">
    <source>
        <dbReference type="ARBA" id="ARBA00022833"/>
    </source>
</evidence>
<dbReference type="InterPro" id="IPR011990">
    <property type="entry name" value="TPR-like_helical_dom_sf"/>
</dbReference>
<organism evidence="6">
    <name type="scientific">Micromonas pusilla</name>
    <name type="common">Picoplanktonic green alga</name>
    <name type="synonym">Chromulina pusilla</name>
    <dbReference type="NCBI Taxonomy" id="38833"/>
    <lineage>
        <taxon>Eukaryota</taxon>
        <taxon>Viridiplantae</taxon>
        <taxon>Chlorophyta</taxon>
        <taxon>Mamiellophyceae</taxon>
        <taxon>Mamiellales</taxon>
        <taxon>Mamiellaceae</taxon>
        <taxon>Micromonas</taxon>
    </lineage>
</organism>
<evidence type="ECO:0000256" key="2">
    <source>
        <dbReference type="ARBA" id="ARBA00022771"/>
    </source>
</evidence>
<accession>A0A7R9XWS6</accession>
<dbReference type="AlphaFoldDB" id="A0A7R9XWS6"/>
<dbReference type="Gene3D" id="6.10.140.2220">
    <property type="match status" value="1"/>
</dbReference>
<protein>
    <recommendedName>
        <fullName evidence="5">MYND-type domain-containing protein</fullName>
    </recommendedName>
</protein>
<dbReference type="GO" id="GO:0008270">
    <property type="term" value="F:zinc ion binding"/>
    <property type="evidence" value="ECO:0007669"/>
    <property type="project" value="UniProtKB-KW"/>
</dbReference>
<keyword evidence="3" id="KW-0862">Zinc</keyword>
<proteinExistence type="predicted"/>
<reference evidence="6" key="1">
    <citation type="submission" date="2021-01" db="EMBL/GenBank/DDBJ databases">
        <authorList>
            <person name="Corre E."/>
            <person name="Pelletier E."/>
            <person name="Niang G."/>
            <person name="Scheremetjew M."/>
            <person name="Finn R."/>
            <person name="Kale V."/>
            <person name="Holt S."/>
            <person name="Cochrane G."/>
            <person name="Meng A."/>
            <person name="Brown T."/>
            <person name="Cohen L."/>
        </authorList>
    </citation>
    <scope>NUCLEOTIDE SEQUENCE</scope>
    <source>
        <strain evidence="6">RCC1614</strain>
    </source>
</reference>
<sequence length="302" mass="34586">MRQWWETLGRSDVVTTERVEEGAINACRVAAENGVVRAMMDLSIAYDSFASIRNEKKAFQWAERAYGNGACFRGCFERDPSTGKPWEPGKRDEYLKLDSVHGVVYGVNYLLWYLGIKYACGLGCEINYMRGLFLMLRAIELGYDNDGDAEGLMKFVALIRFRASGLDVNTPTKEELVAWMENHPDVVSSFDMHHPPEELRKVFEQVQVAALANKELKHMRRCRNCCAESENLRICARCKSVCYCSKECQEMDWRLGLWPHKSICDKMARLWDERPGRSDQEALASLSKSLATQYVEMWGAKT</sequence>
<gene>
    <name evidence="6" type="ORF">MPUS1402_LOCUS2581</name>
</gene>
<dbReference type="Pfam" id="PF01753">
    <property type="entry name" value="zf-MYND"/>
    <property type="match status" value="1"/>
</dbReference>
<feature type="domain" description="MYND-type" evidence="5">
    <location>
        <begin position="222"/>
        <end position="264"/>
    </location>
</feature>
<dbReference type="PROSITE" id="PS50865">
    <property type="entry name" value="ZF_MYND_2"/>
    <property type="match status" value="1"/>
</dbReference>
<dbReference type="InterPro" id="IPR002893">
    <property type="entry name" value="Znf_MYND"/>
</dbReference>
<dbReference type="Gene3D" id="1.25.40.10">
    <property type="entry name" value="Tetratricopeptide repeat domain"/>
    <property type="match status" value="1"/>
</dbReference>
<evidence type="ECO:0000256" key="4">
    <source>
        <dbReference type="PROSITE-ProRule" id="PRU00134"/>
    </source>
</evidence>
<dbReference type="SUPFAM" id="SSF81901">
    <property type="entry name" value="HCP-like"/>
    <property type="match status" value="1"/>
</dbReference>
<keyword evidence="2 4" id="KW-0863">Zinc-finger</keyword>